<dbReference type="AlphaFoldDB" id="A0A0F8X2G8"/>
<feature type="non-terminal residue" evidence="1">
    <location>
        <position position="139"/>
    </location>
</feature>
<name>A0A0F8X2G8_9ZZZZ</name>
<sequence length="139" mass="16124">MPFQKALFLPKINNPEQDLNFGDRMLSILARLKLEKKRLENEKLVKRVVELAFRSLYEISFFDTVPEVVRLQVQWNDAKLSSLDYKCAATIEEDIVKIILRSNFDLDRDIDAIIHESIHLAQMLKGDLVPGFGDGTMMW</sequence>
<proteinExistence type="predicted"/>
<reference evidence="1" key="1">
    <citation type="journal article" date="2015" name="Nature">
        <title>Complex archaea that bridge the gap between prokaryotes and eukaryotes.</title>
        <authorList>
            <person name="Spang A."/>
            <person name="Saw J.H."/>
            <person name="Jorgensen S.L."/>
            <person name="Zaremba-Niedzwiedzka K."/>
            <person name="Martijn J."/>
            <person name="Lind A.E."/>
            <person name="van Eijk R."/>
            <person name="Schleper C."/>
            <person name="Guy L."/>
            <person name="Ettema T.J."/>
        </authorList>
    </citation>
    <scope>NUCLEOTIDE SEQUENCE</scope>
</reference>
<gene>
    <name evidence="1" type="ORF">LCGC14_2995660</name>
</gene>
<comment type="caution">
    <text evidence="1">The sequence shown here is derived from an EMBL/GenBank/DDBJ whole genome shotgun (WGS) entry which is preliminary data.</text>
</comment>
<dbReference type="EMBL" id="LAZR01061579">
    <property type="protein sequence ID" value="KKK63302.1"/>
    <property type="molecule type" value="Genomic_DNA"/>
</dbReference>
<protein>
    <submittedName>
        <fullName evidence="1">Uncharacterized protein</fullName>
    </submittedName>
</protein>
<organism evidence="1">
    <name type="scientific">marine sediment metagenome</name>
    <dbReference type="NCBI Taxonomy" id="412755"/>
    <lineage>
        <taxon>unclassified sequences</taxon>
        <taxon>metagenomes</taxon>
        <taxon>ecological metagenomes</taxon>
    </lineage>
</organism>
<accession>A0A0F8X2G8</accession>
<evidence type="ECO:0000313" key="1">
    <source>
        <dbReference type="EMBL" id="KKK63302.1"/>
    </source>
</evidence>